<evidence type="ECO:0000256" key="6">
    <source>
        <dbReference type="ARBA" id="ARBA00022723"/>
    </source>
</evidence>
<dbReference type="SUPFAM" id="SSF55620">
    <property type="entry name" value="Tetrahydrobiopterin biosynthesis enzymes-like"/>
    <property type="match status" value="2"/>
</dbReference>
<sequence>MATLFVENLTVVDFSYLHAKRGMVGESWIVDLELSGDLDAQGMVFDFGRIKKTVKHTVDERVDHRLLVPADNDQLDLHTRDDGHLALTWRYLAGEIRMVTPAGGVLELPGHEISKAGVTLYLMDLIRDAVPDNVSEIHVILREQDTGTAPFYHYSHGLKKHDGNCQRIAHGHRSGIEIFENGRRSRYWEKLWADRWEDIYIGTREDLEGTYYVEETPHHRFRYDAPQGHFELVIPEDHCYLVDCDSTVENLAEHIAGELAREAPGKRFRVRAFEGVGKGAIAEAGEDNPRLAKGGWLTGSSVF</sequence>
<dbReference type="Pfam" id="PF01242">
    <property type="entry name" value="PTPS"/>
    <property type="match status" value="2"/>
</dbReference>
<reference evidence="11" key="1">
    <citation type="submission" date="2021-10" db="EMBL/GenBank/DDBJ databases">
        <title>The diversity and Nitrogen Metabolism of Culturable Nitrate-Utilizing Bacteria Within the Oxygen Minimum Zone of the Changjiang (Yangtze River)Estuary.</title>
        <authorList>
            <person name="Zhang D."/>
            <person name="Zheng J."/>
            <person name="Liu S."/>
            <person name="He W."/>
        </authorList>
    </citation>
    <scope>NUCLEOTIDE SEQUENCE</scope>
    <source>
        <strain evidence="11">FXH-223</strain>
    </source>
</reference>
<comment type="pathway">
    <text evidence="2">Purine metabolism; 7-cyano-7-deazaguanine biosynthesis.</text>
</comment>
<comment type="caution">
    <text evidence="11">The sequence shown here is derived from an EMBL/GenBank/DDBJ whole genome shotgun (WGS) entry which is preliminary data.</text>
</comment>
<dbReference type="InterPro" id="IPR007115">
    <property type="entry name" value="6-PTP_synth/QueD"/>
</dbReference>
<dbReference type="AlphaFoldDB" id="A0A9Q3UIH0"/>
<evidence type="ECO:0000256" key="8">
    <source>
        <dbReference type="ARBA" id="ARBA00023239"/>
    </source>
</evidence>
<dbReference type="RefSeq" id="WP_204430233.1">
    <property type="nucleotide sequence ID" value="NZ_ARXL01000151.1"/>
</dbReference>
<proteinExistence type="inferred from homology"/>
<dbReference type="PANTHER" id="PTHR12589">
    <property type="entry name" value="PYRUVOYL TETRAHYDROBIOPTERIN SYNTHASE"/>
    <property type="match status" value="1"/>
</dbReference>
<accession>A0A9Q3UIH0</accession>
<evidence type="ECO:0000256" key="5">
    <source>
        <dbReference type="ARBA" id="ARBA00018141"/>
    </source>
</evidence>
<keyword evidence="8" id="KW-0456">Lyase</keyword>
<dbReference type="GO" id="GO:0046872">
    <property type="term" value="F:metal ion binding"/>
    <property type="evidence" value="ECO:0007669"/>
    <property type="project" value="UniProtKB-KW"/>
</dbReference>
<evidence type="ECO:0000313" key="12">
    <source>
        <dbReference type="Proteomes" id="UP001108027"/>
    </source>
</evidence>
<evidence type="ECO:0000256" key="4">
    <source>
        <dbReference type="ARBA" id="ARBA00012982"/>
    </source>
</evidence>
<evidence type="ECO:0000256" key="1">
    <source>
        <dbReference type="ARBA" id="ARBA00001947"/>
    </source>
</evidence>
<keyword evidence="7" id="KW-0862">Zinc</keyword>
<dbReference type="EMBL" id="JAJGNA010000001">
    <property type="protein sequence ID" value="MCC4307030.1"/>
    <property type="molecule type" value="Genomic_DNA"/>
</dbReference>
<evidence type="ECO:0000256" key="3">
    <source>
        <dbReference type="ARBA" id="ARBA00008900"/>
    </source>
</evidence>
<evidence type="ECO:0000256" key="10">
    <source>
        <dbReference type="ARBA" id="ARBA00048807"/>
    </source>
</evidence>
<evidence type="ECO:0000256" key="2">
    <source>
        <dbReference type="ARBA" id="ARBA00005061"/>
    </source>
</evidence>
<comment type="cofactor">
    <cofactor evidence="1">
        <name>Zn(2+)</name>
        <dbReference type="ChEBI" id="CHEBI:29105"/>
    </cofactor>
</comment>
<organism evidence="11 12">
    <name type="scientific">Alloalcanivorax marinus</name>
    <dbReference type="NCBI Taxonomy" id="1177169"/>
    <lineage>
        <taxon>Bacteria</taxon>
        <taxon>Pseudomonadati</taxon>
        <taxon>Pseudomonadota</taxon>
        <taxon>Gammaproteobacteria</taxon>
        <taxon>Oceanospirillales</taxon>
        <taxon>Alcanivoracaceae</taxon>
        <taxon>Alloalcanivorax</taxon>
    </lineage>
</organism>
<evidence type="ECO:0000256" key="9">
    <source>
        <dbReference type="ARBA" id="ARBA00031449"/>
    </source>
</evidence>
<name>A0A9Q3UIH0_9GAMM</name>
<comment type="similarity">
    <text evidence="3">Belongs to the PTPS family. QueD subfamily.</text>
</comment>
<protein>
    <recommendedName>
        <fullName evidence="5">6-carboxy-5,6,7,8-tetrahydropterin synthase</fullName>
        <ecNumber evidence="4">4.1.2.50</ecNumber>
    </recommendedName>
    <alternativeName>
        <fullName evidence="9">Queuosine biosynthesis protein QueD</fullName>
    </alternativeName>
</protein>
<gene>
    <name evidence="11" type="ORF">LL252_00475</name>
</gene>
<keyword evidence="6" id="KW-0479">Metal-binding</keyword>
<dbReference type="GO" id="GO:0070497">
    <property type="term" value="F:6-carboxytetrahydropterin synthase activity"/>
    <property type="evidence" value="ECO:0007669"/>
    <property type="project" value="UniProtKB-EC"/>
</dbReference>
<keyword evidence="12" id="KW-1185">Reference proteome</keyword>
<evidence type="ECO:0000313" key="11">
    <source>
        <dbReference type="EMBL" id="MCC4307030.1"/>
    </source>
</evidence>
<dbReference type="PANTHER" id="PTHR12589:SF7">
    <property type="entry name" value="6-PYRUVOYL TETRAHYDROBIOPTERIN SYNTHASE"/>
    <property type="match status" value="1"/>
</dbReference>
<dbReference type="EC" id="4.1.2.50" evidence="4"/>
<dbReference type="InterPro" id="IPR038418">
    <property type="entry name" value="6-PTP_synth/QueD_sf"/>
</dbReference>
<comment type="catalytic activity">
    <reaction evidence="10">
        <text>7,8-dihydroneopterin 3'-triphosphate + H2O = 6-carboxy-5,6,7,8-tetrahydropterin + triphosphate + acetaldehyde + 2 H(+)</text>
        <dbReference type="Rhea" id="RHEA:27966"/>
        <dbReference type="ChEBI" id="CHEBI:15343"/>
        <dbReference type="ChEBI" id="CHEBI:15377"/>
        <dbReference type="ChEBI" id="CHEBI:15378"/>
        <dbReference type="ChEBI" id="CHEBI:18036"/>
        <dbReference type="ChEBI" id="CHEBI:58462"/>
        <dbReference type="ChEBI" id="CHEBI:61032"/>
        <dbReference type="EC" id="4.1.2.50"/>
    </reaction>
</comment>
<evidence type="ECO:0000256" key="7">
    <source>
        <dbReference type="ARBA" id="ARBA00022833"/>
    </source>
</evidence>
<dbReference type="Proteomes" id="UP001108027">
    <property type="component" value="Unassembled WGS sequence"/>
</dbReference>
<dbReference type="Gene3D" id="3.30.479.10">
    <property type="entry name" value="6-pyruvoyl tetrahydropterin synthase/QueD"/>
    <property type="match status" value="2"/>
</dbReference>